<gene>
    <name evidence="3" type="ORF">F503_01902</name>
</gene>
<proteinExistence type="predicted"/>
<sequence length="725" mass="78769">MTYPDEDVFDDPDQFWDDLSSTVNTQCGSHEQIDDTLRAWLDLVSTARDQFLHDEIDLARCSRCLLESPLCAAPAVRDYVQTQIVYSLLQEDESRPLHVIANYLLFAGRYDEAVFRQMIDAGCFARLVELLKNRREDDRRLHRLLLELMYEMARIERVRIADLLHVDDGFVSYLFQIIEDLSDDIDDPYHYPVIRVLLVLNEQYMVAATTAAVDAIGLAPDAPLTNRVVKILSRHGLHFRTFGENIILLLNRATETALQLLILKLLYLLFTTHATYEYFYTNDLRVLVDVIIRNLLDLPDESASLRHTYLRVFYPLLAHTQLNQPPQYKRDEILRVLAILSGSGNAHFAPADETTLRLVSRVSNVAWLAESVTPPESPSPDSLEADTADADAPYNIEKASFATATTRTSIASSAGSYLTASSSNATTDDEQQQQQRQHNTVVNKFLGISLESGDDNSGRESRTSVASVADVAAVKEKPGVKTPSRKVVAESSASALQPTDTGFLAEADATLASTAEAATAADSVAAYLGDTDQHQSIPSLQLEQSTPTPTSTATSTPPRLPSHPPGQKARAKRVLPAVPRHRHGVPVKAQPPPPPQQRQATPPPRPPTASSQSQSPSQAQPQSSPQSHPQPQAAEAAAGVALAGAGVSPRMVPNGGGYNVAASEAHPTAAAAAAAATAAHAHSHAHNTGVKKLPPKLPPPRRVGRLKAAASNMNLHQSAIDPSAN</sequence>
<dbReference type="GO" id="GO:0006897">
    <property type="term" value="P:endocytosis"/>
    <property type="evidence" value="ECO:0007669"/>
    <property type="project" value="TreeGrafter"/>
</dbReference>
<feature type="region of interest" description="Disordered" evidence="1">
    <location>
        <begin position="535"/>
        <end position="638"/>
    </location>
</feature>
<dbReference type="VEuPathDB" id="FungiDB:F503_01902"/>
<feature type="region of interest" description="Disordered" evidence="1">
    <location>
        <begin position="673"/>
        <end position="725"/>
    </location>
</feature>
<dbReference type="OrthoDB" id="445362at2759"/>
<dbReference type="eggNOG" id="KOG4035">
    <property type="taxonomic scope" value="Eukaryota"/>
</dbReference>
<feature type="compositionally biased region" description="Polar residues" evidence="1">
    <location>
        <begin position="535"/>
        <end position="544"/>
    </location>
</feature>
<dbReference type="EMBL" id="KE148166">
    <property type="protein sequence ID" value="EPE03644.1"/>
    <property type="molecule type" value="Genomic_DNA"/>
</dbReference>
<dbReference type="GO" id="GO:0000147">
    <property type="term" value="P:actin cortical patch assembly"/>
    <property type="evidence" value="ECO:0007669"/>
    <property type="project" value="TreeGrafter"/>
</dbReference>
<feature type="region of interest" description="Disordered" evidence="1">
    <location>
        <begin position="477"/>
        <end position="496"/>
    </location>
</feature>
<feature type="compositionally biased region" description="Pro residues" evidence="1">
    <location>
        <begin position="589"/>
        <end position="607"/>
    </location>
</feature>
<dbReference type="PANTHER" id="PTHR13357">
    <property type="entry name" value="SH3 ADAPTER PROTEIN SPIN90 NCK INTERACTING PROTEIN WITH SH3 DOMAIN"/>
    <property type="match status" value="1"/>
</dbReference>
<dbReference type="InterPro" id="IPR030125">
    <property type="entry name" value="SPIN90/Ldb17"/>
</dbReference>
<dbReference type="Proteomes" id="UP000016923">
    <property type="component" value="Unassembled WGS sequence"/>
</dbReference>
<dbReference type="OMA" id="RVANIPW"/>
<organism evidence="3 4">
    <name type="scientific">Ophiostoma piceae (strain UAMH 11346)</name>
    <name type="common">Sap stain fungus</name>
    <dbReference type="NCBI Taxonomy" id="1262450"/>
    <lineage>
        <taxon>Eukaryota</taxon>
        <taxon>Fungi</taxon>
        <taxon>Dikarya</taxon>
        <taxon>Ascomycota</taxon>
        <taxon>Pezizomycotina</taxon>
        <taxon>Sordariomycetes</taxon>
        <taxon>Sordariomycetidae</taxon>
        <taxon>Ophiostomatales</taxon>
        <taxon>Ophiostomataceae</taxon>
        <taxon>Ophiostoma</taxon>
    </lineage>
</organism>
<dbReference type="InterPro" id="IPR018556">
    <property type="entry name" value="SPIN90/Ldb17_LRD"/>
</dbReference>
<evidence type="ECO:0000259" key="2">
    <source>
        <dbReference type="Pfam" id="PF09431"/>
    </source>
</evidence>
<dbReference type="PANTHER" id="PTHR13357:SF1">
    <property type="entry name" value="NCK-INTERACTING PROTEIN WITH SH3 DOMAIN"/>
    <property type="match status" value="1"/>
</dbReference>
<dbReference type="GO" id="GO:0071933">
    <property type="term" value="F:Arp2/3 complex binding"/>
    <property type="evidence" value="ECO:0007669"/>
    <property type="project" value="TreeGrafter"/>
</dbReference>
<keyword evidence="4" id="KW-1185">Reference proteome</keyword>
<dbReference type="GO" id="GO:0051666">
    <property type="term" value="P:actin cortical patch localization"/>
    <property type="evidence" value="ECO:0007669"/>
    <property type="project" value="TreeGrafter"/>
</dbReference>
<feature type="region of interest" description="Disordered" evidence="1">
    <location>
        <begin position="419"/>
        <end position="438"/>
    </location>
</feature>
<evidence type="ECO:0000313" key="3">
    <source>
        <dbReference type="EMBL" id="EPE03644.1"/>
    </source>
</evidence>
<feature type="compositionally biased region" description="Low complexity" evidence="1">
    <location>
        <begin position="545"/>
        <end position="557"/>
    </location>
</feature>
<feature type="compositionally biased region" description="Basic residues" evidence="1">
    <location>
        <begin position="569"/>
        <end position="585"/>
    </location>
</feature>
<evidence type="ECO:0000313" key="4">
    <source>
        <dbReference type="Proteomes" id="UP000016923"/>
    </source>
</evidence>
<feature type="compositionally biased region" description="Low complexity" evidence="1">
    <location>
        <begin position="608"/>
        <end position="638"/>
    </location>
</feature>
<feature type="domain" description="SPIN90/Ldb17 leucine-rich" evidence="2">
    <location>
        <begin position="186"/>
        <end position="333"/>
    </location>
</feature>
<dbReference type="STRING" id="1262450.S3BQN1"/>
<evidence type="ECO:0000256" key="1">
    <source>
        <dbReference type="SAM" id="MobiDB-lite"/>
    </source>
</evidence>
<dbReference type="GO" id="GO:0030479">
    <property type="term" value="C:actin cortical patch"/>
    <property type="evidence" value="ECO:0007669"/>
    <property type="project" value="TreeGrafter"/>
</dbReference>
<dbReference type="AlphaFoldDB" id="S3BQN1"/>
<name>S3BQN1_OPHP1</name>
<reference evidence="3 4" key="1">
    <citation type="journal article" date="2013" name="BMC Genomics">
        <title>The genome and transcriptome of the pine saprophyte Ophiostoma piceae, and a comparison with the bark beetle-associated pine pathogen Grosmannia clavigera.</title>
        <authorList>
            <person name="Haridas S."/>
            <person name="Wang Y."/>
            <person name="Lim L."/>
            <person name="Massoumi Alamouti S."/>
            <person name="Jackman S."/>
            <person name="Docking R."/>
            <person name="Robertson G."/>
            <person name="Birol I."/>
            <person name="Bohlmann J."/>
            <person name="Breuil C."/>
        </authorList>
    </citation>
    <scope>NUCLEOTIDE SEQUENCE [LARGE SCALE GENOMIC DNA]</scope>
    <source>
        <strain evidence="3 4">UAMH 11346</strain>
    </source>
</reference>
<accession>S3BQN1</accession>
<protein>
    <submittedName>
        <fullName evidence="3">Ldb17 protein</fullName>
    </submittedName>
</protein>
<dbReference type="HOGENOM" id="CLU_017272_0_1_1"/>
<dbReference type="Pfam" id="PF09431">
    <property type="entry name" value="SPIN90_LRD"/>
    <property type="match status" value="1"/>
</dbReference>